<dbReference type="PANTHER" id="PTHR45023:SF4">
    <property type="entry name" value="GLYCINE-RICH PROTEIN-RELATED"/>
    <property type="match status" value="1"/>
</dbReference>
<keyword evidence="2" id="KW-1185">Reference proteome</keyword>
<feature type="compositionally biased region" description="Polar residues" evidence="1">
    <location>
        <begin position="161"/>
        <end position="170"/>
    </location>
</feature>
<feature type="compositionally biased region" description="Polar residues" evidence="1">
    <location>
        <begin position="179"/>
        <end position="192"/>
    </location>
</feature>
<gene>
    <name evidence="3" type="primary">LOC130467438</name>
</gene>
<dbReference type="RefSeq" id="XP_056691922.1">
    <property type="nucleotide sequence ID" value="XM_056835944.1"/>
</dbReference>
<dbReference type="PANTHER" id="PTHR45023">
    <property type="match status" value="1"/>
</dbReference>
<dbReference type="Proteomes" id="UP000813463">
    <property type="component" value="Chromosome 2"/>
</dbReference>
<dbReference type="GeneID" id="130467438"/>
<protein>
    <submittedName>
        <fullName evidence="3">Glutathione S-transferase T2-like</fullName>
    </submittedName>
</protein>
<organism evidence="2 3">
    <name type="scientific">Spinacia oleracea</name>
    <name type="common">Spinach</name>
    <dbReference type="NCBI Taxonomy" id="3562"/>
    <lineage>
        <taxon>Eukaryota</taxon>
        <taxon>Viridiplantae</taxon>
        <taxon>Streptophyta</taxon>
        <taxon>Embryophyta</taxon>
        <taxon>Tracheophyta</taxon>
        <taxon>Spermatophyta</taxon>
        <taxon>Magnoliopsida</taxon>
        <taxon>eudicotyledons</taxon>
        <taxon>Gunneridae</taxon>
        <taxon>Pentapetalae</taxon>
        <taxon>Caryophyllales</taxon>
        <taxon>Chenopodiaceae</taxon>
        <taxon>Chenopodioideae</taxon>
        <taxon>Anserineae</taxon>
        <taxon>Spinacia</taxon>
    </lineage>
</organism>
<evidence type="ECO:0000256" key="1">
    <source>
        <dbReference type="SAM" id="MobiDB-lite"/>
    </source>
</evidence>
<dbReference type="CDD" id="cd22249">
    <property type="entry name" value="UDM1_RNF168_RNF169-like"/>
    <property type="match status" value="1"/>
</dbReference>
<accession>A0ABM3R8I8</accession>
<feature type="compositionally biased region" description="Acidic residues" evidence="1">
    <location>
        <begin position="20"/>
        <end position="41"/>
    </location>
</feature>
<name>A0ABM3R8I8_SPIOL</name>
<feature type="region of interest" description="Disordered" evidence="1">
    <location>
        <begin position="1"/>
        <end position="46"/>
    </location>
</feature>
<feature type="region of interest" description="Disordered" evidence="1">
    <location>
        <begin position="159"/>
        <end position="192"/>
    </location>
</feature>
<evidence type="ECO:0000313" key="2">
    <source>
        <dbReference type="Proteomes" id="UP000813463"/>
    </source>
</evidence>
<feature type="compositionally biased region" description="Polar residues" evidence="1">
    <location>
        <begin position="1"/>
        <end position="16"/>
    </location>
</feature>
<reference evidence="3" key="2">
    <citation type="submission" date="2025-08" db="UniProtKB">
        <authorList>
            <consortium name="RefSeq"/>
        </authorList>
    </citation>
    <scope>IDENTIFICATION</scope>
    <source>
        <tissue evidence="3">Leaf</tissue>
    </source>
</reference>
<evidence type="ECO:0000313" key="3">
    <source>
        <dbReference type="RefSeq" id="XP_056691922.1"/>
    </source>
</evidence>
<reference evidence="2" key="1">
    <citation type="journal article" date="2021" name="Nat. Commun.">
        <title>Genomic analyses provide insights into spinach domestication and the genetic basis of agronomic traits.</title>
        <authorList>
            <person name="Cai X."/>
            <person name="Sun X."/>
            <person name="Xu C."/>
            <person name="Sun H."/>
            <person name="Wang X."/>
            <person name="Ge C."/>
            <person name="Zhang Z."/>
            <person name="Wang Q."/>
            <person name="Fei Z."/>
            <person name="Jiao C."/>
            <person name="Wang Q."/>
        </authorList>
    </citation>
    <scope>NUCLEOTIDE SEQUENCE [LARGE SCALE GENOMIC DNA]</scope>
    <source>
        <strain evidence="2">cv. Varoflay</strain>
    </source>
</reference>
<sequence length="304" mass="35153">MSQGENVLPSFNNSYRETAVSEDDNDDDDVVDDDDDDDVENEGGANSSSRRFWLHAEDEVLVKAWLEVSCNKKTNTKQKGAVFWGKIEKMFDNVRLYKEKLYNEGVIKSDLLKVRNLEQLRSRWKRVAASCAKFSGAYAMAVERRASGWEPVENIVDTCKKNTSNQGNNSKRSRINEAGNYSSSTNPDTPTSGDIGCFGFPLSDRSCKNKGKNKVMNVPSESFQQWLDVVENMNITRQSETEMERERLKYEREREVEKTQLEREKEARKQRKINMELFKILEAKPYLSEEDQERRNNLARILFP</sequence>
<proteinExistence type="predicted"/>